<name>A0A9D2SM75_9FIRM</name>
<dbReference type="Proteomes" id="UP000823849">
    <property type="component" value="Unassembled WGS sequence"/>
</dbReference>
<dbReference type="AlphaFoldDB" id="A0A9D2SM75"/>
<proteinExistence type="predicted"/>
<evidence type="ECO:0000313" key="2">
    <source>
        <dbReference type="Proteomes" id="UP000823849"/>
    </source>
</evidence>
<gene>
    <name evidence="1" type="ORF">H9705_07820</name>
</gene>
<dbReference type="EMBL" id="DWWU01000034">
    <property type="protein sequence ID" value="HJC15716.1"/>
    <property type="molecule type" value="Genomic_DNA"/>
</dbReference>
<comment type="caution">
    <text evidence="1">The sequence shown here is derived from an EMBL/GenBank/DDBJ whole genome shotgun (WGS) entry which is preliminary data.</text>
</comment>
<sequence>MKMKRIGTFLKNMVCLVLLVFYAMALTVIIGMIQLGTYAVTKIVNKCRISACVKSEGMEQQMPREVRRADCRNEI</sequence>
<accession>A0A9D2SM75</accession>
<organism evidence="1 2">
    <name type="scientific">Candidatus Fusicatenibacter intestinigallinarum</name>
    <dbReference type="NCBI Taxonomy" id="2838598"/>
    <lineage>
        <taxon>Bacteria</taxon>
        <taxon>Bacillati</taxon>
        <taxon>Bacillota</taxon>
        <taxon>Clostridia</taxon>
        <taxon>Lachnospirales</taxon>
        <taxon>Lachnospiraceae</taxon>
        <taxon>Fusicatenibacter</taxon>
    </lineage>
</organism>
<evidence type="ECO:0000313" key="1">
    <source>
        <dbReference type="EMBL" id="HJC15716.1"/>
    </source>
</evidence>
<protein>
    <submittedName>
        <fullName evidence="1">Uncharacterized protein</fullName>
    </submittedName>
</protein>
<reference evidence="1" key="2">
    <citation type="submission" date="2021-04" db="EMBL/GenBank/DDBJ databases">
        <authorList>
            <person name="Gilroy R."/>
        </authorList>
    </citation>
    <scope>NUCLEOTIDE SEQUENCE</scope>
    <source>
        <strain evidence="1">CHK185-5351</strain>
    </source>
</reference>
<reference evidence="1" key="1">
    <citation type="journal article" date="2021" name="PeerJ">
        <title>Extensive microbial diversity within the chicken gut microbiome revealed by metagenomics and culture.</title>
        <authorList>
            <person name="Gilroy R."/>
            <person name="Ravi A."/>
            <person name="Getino M."/>
            <person name="Pursley I."/>
            <person name="Horton D.L."/>
            <person name="Alikhan N.F."/>
            <person name="Baker D."/>
            <person name="Gharbi K."/>
            <person name="Hall N."/>
            <person name="Watson M."/>
            <person name="Adriaenssens E.M."/>
            <person name="Foster-Nyarko E."/>
            <person name="Jarju S."/>
            <person name="Secka A."/>
            <person name="Antonio M."/>
            <person name="Oren A."/>
            <person name="Chaudhuri R.R."/>
            <person name="La Ragione R."/>
            <person name="Hildebrand F."/>
            <person name="Pallen M.J."/>
        </authorList>
    </citation>
    <scope>NUCLEOTIDE SEQUENCE</scope>
    <source>
        <strain evidence="1">CHK185-5351</strain>
    </source>
</reference>